<proteinExistence type="predicted"/>
<evidence type="ECO:0000313" key="2">
    <source>
        <dbReference type="EMBL" id="KAL2513647.1"/>
    </source>
</evidence>
<organism evidence="2 3">
    <name type="scientific">Forsythia ovata</name>
    <dbReference type="NCBI Taxonomy" id="205694"/>
    <lineage>
        <taxon>Eukaryota</taxon>
        <taxon>Viridiplantae</taxon>
        <taxon>Streptophyta</taxon>
        <taxon>Embryophyta</taxon>
        <taxon>Tracheophyta</taxon>
        <taxon>Spermatophyta</taxon>
        <taxon>Magnoliopsida</taxon>
        <taxon>eudicotyledons</taxon>
        <taxon>Gunneridae</taxon>
        <taxon>Pentapetalae</taxon>
        <taxon>asterids</taxon>
        <taxon>lamiids</taxon>
        <taxon>Lamiales</taxon>
        <taxon>Oleaceae</taxon>
        <taxon>Forsythieae</taxon>
        <taxon>Forsythia</taxon>
    </lineage>
</organism>
<name>A0ABD1TLN3_9LAMI</name>
<dbReference type="EMBL" id="JBFOLJ010000008">
    <property type="protein sequence ID" value="KAL2513647.1"/>
    <property type="molecule type" value="Genomic_DNA"/>
</dbReference>
<dbReference type="Proteomes" id="UP001604277">
    <property type="component" value="Unassembled WGS sequence"/>
</dbReference>
<evidence type="ECO:0000313" key="3">
    <source>
        <dbReference type="Proteomes" id="UP001604277"/>
    </source>
</evidence>
<feature type="region of interest" description="Disordered" evidence="1">
    <location>
        <begin position="67"/>
        <end position="118"/>
    </location>
</feature>
<reference evidence="3" key="1">
    <citation type="submission" date="2024-07" db="EMBL/GenBank/DDBJ databases">
        <title>Two chromosome-level genome assemblies of Korean endemic species Abeliophyllum distichum and Forsythia ovata (Oleaceae).</title>
        <authorList>
            <person name="Jang H."/>
        </authorList>
    </citation>
    <scope>NUCLEOTIDE SEQUENCE [LARGE SCALE GENOMIC DNA]</scope>
</reference>
<keyword evidence="3" id="KW-1185">Reference proteome</keyword>
<sequence>MSTGTKTHRDKRGVVTTAHGRATIKLRDDIDSITTTVIGEAPEKFFDCSGEELMHQNTMSNNSSIRRVIFGTQIEPQEKKKQKQQEGMSPDDQLTTSNNQEFDTKSYNFIDATSSASK</sequence>
<comment type="caution">
    <text evidence="2">The sequence shown here is derived from an EMBL/GenBank/DDBJ whole genome shotgun (WGS) entry which is preliminary data.</text>
</comment>
<feature type="compositionally biased region" description="Polar residues" evidence="1">
    <location>
        <begin position="92"/>
        <end position="118"/>
    </location>
</feature>
<evidence type="ECO:0000256" key="1">
    <source>
        <dbReference type="SAM" id="MobiDB-lite"/>
    </source>
</evidence>
<protein>
    <submittedName>
        <fullName evidence="2">Uncharacterized protein</fullName>
    </submittedName>
</protein>
<accession>A0ABD1TLN3</accession>
<gene>
    <name evidence="2" type="ORF">Fot_27618</name>
</gene>
<dbReference type="AlphaFoldDB" id="A0ABD1TLN3"/>